<dbReference type="Proteomes" id="UP000510868">
    <property type="component" value="Chromosome"/>
</dbReference>
<dbReference type="EMBL" id="LN887683">
    <property type="protein sequence ID" value="CUR42403.1"/>
    <property type="molecule type" value="Genomic_DNA"/>
</dbReference>
<evidence type="ECO:0000313" key="2">
    <source>
        <dbReference type="EMBL" id="QLQ61786.1"/>
    </source>
</evidence>
<evidence type="ECO:0000313" key="4">
    <source>
        <dbReference type="Proteomes" id="UP000510868"/>
    </source>
</evidence>
<proteinExistence type="predicted"/>
<dbReference type="AlphaFoldDB" id="A0A0U5FE11"/>
<accession>A0A0U5FE11</accession>
<sequence length="130" mass="14761">MGGRGASSGVSVKGKKYGTEYRTLLQYKNIKFVQYNDARNSKVPMETMTKGRIYVTVGKGGPRSISLYNRKGLRLAQIDIAGTPHKINNKPELPHVHIGFNHNEHGDRKPNWYERRLINVVKSAYNKYKG</sequence>
<reference evidence="3" key="2">
    <citation type="submission" date="2015-10" db="EMBL/GenBank/DDBJ databases">
        <authorList>
            <person name="Crossman L.C."/>
        </authorList>
    </citation>
    <scope>NUCLEOTIDE SEQUENCE [LARGE SCALE GENOMIC DNA]</scope>
    <source>
        <strain evidence="3">20-2</strain>
    </source>
</reference>
<evidence type="ECO:0000313" key="3">
    <source>
        <dbReference type="Proteomes" id="UP000235484"/>
    </source>
</evidence>
<dbReference type="EMBL" id="CP059275">
    <property type="protein sequence ID" value="QLQ61786.1"/>
    <property type="molecule type" value="Genomic_DNA"/>
</dbReference>
<evidence type="ECO:0000313" key="1">
    <source>
        <dbReference type="EMBL" id="CUR42403.1"/>
    </source>
</evidence>
<name>A0A0U5FE11_LIMRT</name>
<reference evidence="2 4" key="3">
    <citation type="submission" date="2020-07" db="EMBL/GenBank/DDBJ databases">
        <title>Genome sequence of Lactobacillus reuteri CNEI-KCA3 isolated from the faeces of a reared-broiler chicken, South-East Nigeria, reveals presence of CRISPR arrays.</title>
        <authorList>
            <person name="Anukam K.C."/>
            <person name="Ibezim C.N."/>
            <person name="BeecK W.V."/>
            <person name="Allonsius C."/>
            <person name="Broek M.D."/>
            <person name="Tuyaerts I."/>
            <person name="Attama A."/>
            <person name="Esimone C.O."/>
            <person name="Lebeer S."/>
        </authorList>
    </citation>
    <scope>NUCLEOTIDE SEQUENCE [LARGE SCALE GENOMIC DNA]</scope>
    <source>
        <strain evidence="2 4">CNEI-KCA3</strain>
    </source>
</reference>
<gene>
    <name evidence="2" type="ORF">HHK02_00150</name>
    <name evidence="1" type="ORF">LRLP16767_LR202_02087</name>
</gene>
<organism evidence="1 3">
    <name type="scientific">Limosilactobacillus reuteri</name>
    <name type="common">Lactobacillus reuteri</name>
    <dbReference type="NCBI Taxonomy" id="1598"/>
    <lineage>
        <taxon>Bacteria</taxon>
        <taxon>Bacillati</taxon>
        <taxon>Bacillota</taxon>
        <taxon>Bacilli</taxon>
        <taxon>Lactobacillales</taxon>
        <taxon>Lactobacillaceae</taxon>
        <taxon>Limosilactobacillus</taxon>
    </lineage>
</organism>
<dbReference type="RefSeq" id="WP_094532553.1">
    <property type="nucleotide sequence ID" value="NZ_CP059275.1"/>
</dbReference>
<reference evidence="1" key="1">
    <citation type="submission" date="2015-10" db="EMBL/GenBank/DDBJ databases">
        <authorList>
            <person name="Gilbert D.G."/>
        </authorList>
    </citation>
    <scope>NUCLEOTIDE SEQUENCE [LARGE SCALE GENOMIC DNA]</scope>
    <source>
        <strain evidence="1">20-2</strain>
    </source>
</reference>
<protein>
    <submittedName>
        <fullName evidence="1">Uncharacterized protein</fullName>
    </submittedName>
</protein>
<dbReference type="Proteomes" id="UP000235484">
    <property type="component" value="Unassembled WGS sequence"/>
</dbReference>